<evidence type="ECO:0000313" key="1">
    <source>
        <dbReference type="EMBL" id="KAJ7745229.1"/>
    </source>
</evidence>
<organism evidence="1 2">
    <name type="scientific">Mycena maculata</name>
    <dbReference type="NCBI Taxonomy" id="230809"/>
    <lineage>
        <taxon>Eukaryota</taxon>
        <taxon>Fungi</taxon>
        <taxon>Dikarya</taxon>
        <taxon>Basidiomycota</taxon>
        <taxon>Agaricomycotina</taxon>
        <taxon>Agaricomycetes</taxon>
        <taxon>Agaricomycetidae</taxon>
        <taxon>Agaricales</taxon>
        <taxon>Marasmiineae</taxon>
        <taxon>Mycenaceae</taxon>
        <taxon>Mycena</taxon>
    </lineage>
</organism>
<sequence>MPFSIQWPDCRWKSHPTSSRVAFPPGPGLTLYLPMLFLNICHAWSNIALSTPELWSDIQVHCPVGENPGKLLERWFGRAVPRPLSLSLHGTAAEGMISLIDQHGHRLRNLELFVPSGIDLLEITRSRSLPSLATLTIGQGERNPPLYTGYERYADDPSECVAMLSAAPNLVECTLVNIHFDDEFEVAPSPSSLVTHSSLQRLHIGRYPRPDMLDPASSATIVCYLTLPSLQHLSISCLDTPFETFLAFLRRSSPPLTSLGLYVASLPERNLDAVAEQFLRLIPRVTNLDVMFDEEEFIFTHVLASSPRHLPNLRNLTLREGFPAFSGSRYGQVLGVLSTRLAIPHSEFRSFRSFWDDNPQIWQERELSVDVIAGMRALVAGGMDIHIGKEGHNLISVF</sequence>
<dbReference type="Proteomes" id="UP001215280">
    <property type="component" value="Unassembled WGS sequence"/>
</dbReference>
<accession>A0AAD7IMC9</accession>
<dbReference type="Gene3D" id="3.80.10.10">
    <property type="entry name" value="Ribonuclease Inhibitor"/>
    <property type="match status" value="1"/>
</dbReference>
<comment type="caution">
    <text evidence="1">The sequence shown here is derived from an EMBL/GenBank/DDBJ whole genome shotgun (WGS) entry which is preliminary data.</text>
</comment>
<protein>
    <recommendedName>
        <fullName evidence="3">F-box domain-containing protein</fullName>
    </recommendedName>
</protein>
<evidence type="ECO:0008006" key="3">
    <source>
        <dbReference type="Google" id="ProtNLM"/>
    </source>
</evidence>
<keyword evidence="2" id="KW-1185">Reference proteome</keyword>
<gene>
    <name evidence="1" type="ORF">DFH07DRAFT_1063249</name>
</gene>
<dbReference type="EMBL" id="JARJLG010000104">
    <property type="protein sequence ID" value="KAJ7745229.1"/>
    <property type="molecule type" value="Genomic_DNA"/>
</dbReference>
<reference evidence="1" key="1">
    <citation type="submission" date="2023-03" db="EMBL/GenBank/DDBJ databases">
        <title>Massive genome expansion in bonnet fungi (Mycena s.s.) driven by repeated elements and novel gene families across ecological guilds.</title>
        <authorList>
            <consortium name="Lawrence Berkeley National Laboratory"/>
            <person name="Harder C.B."/>
            <person name="Miyauchi S."/>
            <person name="Viragh M."/>
            <person name="Kuo A."/>
            <person name="Thoen E."/>
            <person name="Andreopoulos B."/>
            <person name="Lu D."/>
            <person name="Skrede I."/>
            <person name="Drula E."/>
            <person name="Henrissat B."/>
            <person name="Morin E."/>
            <person name="Kohler A."/>
            <person name="Barry K."/>
            <person name="LaButti K."/>
            <person name="Morin E."/>
            <person name="Salamov A."/>
            <person name="Lipzen A."/>
            <person name="Mereny Z."/>
            <person name="Hegedus B."/>
            <person name="Baldrian P."/>
            <person name="Stursova M."/>
            <person name="Weitz H."/>
            <person name="Taylor A."/>
            <person name="Grigoriev I.V."/>
            <person name="Nagy L.G."/>
            <person name="Martin F."/>
            <person name="Kauserud H."/>
        </authorList>
    </citation>
    <scope>NUCLEOTIDE SEQUENCE</scope>
    <source>
        <strain evidence="1">CBHHK188m</strain>
    </source>
</reference>
<proteinExistence type="predicted"/>
<dbReference type="AlphaFoldDB" id="A0AAD7IMC9"/>
<dbReference type="InterPro" id="IPR032675">
    <property type="entry name" value="LRR_dom_sf"/>
</dbReference>
<evidence type="ECO:0000313" key="2">
    <source>
        <dbReference type="Proteomes" id="UP001215280"/>
    </source>
</evidence>
<name>A0AAD7IMC9_9AGAR</name>
<dbReference type="SUPFAM" id="SSF52047">
    <property type="entry name" value="RNI-like"/>
    <property type="match status" value="1"/>
</dbReference>